<dbReference type="InterPro" id="IPR003817">
    <property type="entry name" value="PS_Dcarbxylase"/>
</dbReference>
<comment type="pathway">
    <text evidence="12">Phospholipid metabolism; phosphatidylethanolamine biosynthesis; phosphatidylethanolamine from CDP-diacylglycerol: step 2/2.</text>
</comment>
<evidence type="ECO:0000313" key="17">
    <source>
        <dbReference type="Proteomes" id="UP000239563"/>
    </source>
</evidence>
<dbReference type="PROSITE" id="PS50222">
    <property type="entry name" value="EF_HAND_2"/>
    <property type="match status" value="1"/>
</dbReference>
<evidence type="ECO:0000256" key="7">
    <source>
        <dbReference type="ARBA" id="ARBA00023145"/>
    </source>
</evidence>
<dbReference type="SMART" id="SM00239">
    <property type="entry name" value="C2"/>
    <property type="match status" value="2"/>
</dbReference>
<reference evidence="16 17" key="1">
    <citation type="submission" date="2017-02" db="EMBL/GenBank/DDBJ databases">
        <authorList>
            <person name="Peterson S.W."/>
        </authorList>
    </citation>
    <scope>NUCLEOTIDE SEQUENCE [LARGE SCALE GENOMIC DNA]</scope>
    <source>
        <strain evidence="16 17">SRS1_H2-8</strain>
    </source>
</reference>
<dbReference type="InterPro" id="IPR011992">
    <property type="entry name" value="EF-hand-dom_pair"/>
</dbReference>
<comment type="similarity">
    <text evidence="12">Belongs to the phosphatidylserine decarboxylase family. PSD-B subfamily. Eukaryotic type II sub-subfamily.</text>
</comment>
<dbReference type="GO" id="GO:0005795">
    <property type="term" value="C:Golgi stack"/>
    <property type="evidence" value="ECO:0007669"/>
    <property type="project" value="UniProtKB-UniRule"/>
</dbReference>
<evidence type="ECO:0000256" key="2">
    <source>
        <dbReference type="ARBA" id="ARBA00022516"/>
    </source>
</evidence>
<feature type="compositionally biased region" description="Low complexity" evidence="13">
    <location>
        <begin position="458"/>
        <end position="468"/>
    </location>
</feature>
<dbReference type="CDD" id="cd00030">
    <property type="entry name" value="C2"/>
    <property type="match status" value="1"/>
</dbReference>
<keyword evidence="12" id="KW-0967">Endosome</keyword>
<keyword evidence="3 12" id="KW-0210">Decarboxylase</keyword>
<dbReference type="SUPFAM" id="SSF49562">
    <property type="entry name" value="C2 domain (Calcium/lipid-binding domain, CaLB)"/>
    <property type="match status" value="2"/>
</dbReference>
<comment type="subcellular location">
    <subcellularLocation>
        <location evidence="12">Golgi apparatus membrane</location>
        <topology evidence="12">Peripheral membrane protein</topology>
        <orientation evidence="12">Cytoplasmic side</orientation>
    </subcellularLocation>
    <subcellularLocation>
        <location evidence="12">Endosome membrane</location>
        <topology evidence="12">Peripheral membrane protein</topology>
        <orientation evidence="12">Cytoplasmic side</orientation>
    </subcellularLocation>
</comment>
<comment type="pathway">
    <text evidence="1">Lipid metabolism.</text>
</comment>
<feature type="active site" description="Schiff-base intermediate with substrate; via pyruvic acid; for decarboxylase activity" evidence="12">
    <location>
        <position position="1303"/>
    </location>
</feature>
<evidence type="ECO:0000256" key="6">
    <source>
        <dbReference type="ARBA" id="ARBA00023136"/>
    </source>
</evidence>
<comment type="cofactor">
    <cofactor evidence="12">
        <name>pyruvate</name>
        <dbReference type="ChEBI" id="CHEBI:15361"/>
    </cofactor>
    <text evidence="12">Binds 1 pyruvoyl group covalently per subunit.</text>
</comment>
<keyword evidence="8 12" id="KW-0594">Phospholipid biosynthesis</keyword>
<evidence type="ECO:0000256" key="5">
    <source>
        <dbReference type="ARBA" id="ARBA00023098"/>
    </source>
</evidence>
<comment type="PTM">
    <text evidence="12">Is synthesized initially as an inactive proenzyme. Formation of the active enzyme involves a self-maturation process in which the active site pyruvoyl group is generated from an internal serine residue via an autocatalytic post-translational modification. Two non-identical subunits are generated from the proenzyme in this reaction, and the pyruvate is formed at the N-terminus of the alpha chain, which is derived from the carboxyl end of the proenzyme. The autoendoproteolytic cleavage occurs by a canonical serine protease mechanism, in which the side chain hydroxyl group of the serine supplies its oxygen atom to form the C-terminus of the beta chain, while the remainder of the serine residue undergoes an oxidative deamination to produce ammonia and the pyruvoyl prosthetic group on the alpha chain. During this reaction, the Ser that is part of the protease active site of the proenzyme becomes the pyruvoyl prosthetic group, which constitutes an essential element of the active site of the mature decarboxylase.</text>
</comment>
<feature type="region of interest" description="Disordered" evidence="13">
    <location>
        <begin position="1"/>
        <end position="24"/>
    </location>
</feature>
<dbReference type="InterPro" id="IPR000008">
    <property type="entry name" value="C2_dom"/>
</dbReference>
<evidence type="ECO:0000256" key="4">
    <source>
        <dbReference type="ARBA" id="ARBA00022837"/>
    </source>
</evidence>
<feature type="region of interest" description="Disordered" evidence="13">
    <location>
        <begin position="927"/>
        <end position="957"/>
    </location>
</feature>
<dbReference type="Proteomes" id="UP000239563">
    <property type="component" value="Chromosome VI"/>
</dbReference>
<dbReference type="Pfam" id="PF00168">
    <property type="entry name" value="C2"/>
    <property type="match status" value="3"/>
</dbReference>
<dbReference type="GO" id="GO:0016540">
    <property type="term" value="P:protein autoprocessing"/>
    <property type="evidence" value="ECO:0007669"/>
    <property type="project" value="UniProtKB-UniRule"/>
</dbReference>
<feature type="modified residue" description="Pyruvic acid (Ser); by autocatalysis" evidence="12">
    <location>
        <position position="1303"/>
    </location>
</feature>
<feature type="compositionally biased region" description="Low complexity" evidence="13">
    <location>
        <begin position="511"/>
        <end position="531"/>
    </location>
</feature>
<dbReference type="InterPro" id="IPR033179">
    <property type="entry name" value="PSD_type2_pro"/>
</dbReference>
<dbReference type="GO" id="GO:0010008">
    <property type="term" value="C:endosome membrane"/>
    <property type="evidence" value="ECO:0007669"/>
    <property type="project" value="UniProtKB-SubCell"/>
</dbReference>
<feature type="compositionally biased region" description="Basic residues" evidence="13">
    <location>
        <begin position="447"/>
        <end position="457"/>
    </location>
</feature>
<comment type="function">
    <text evidence="12">Catalyzes the formation of phosphatidylethanolamine (PtdEtn) from phosphatidylserine (PtdSer). Plays a central role in phospholipid metabolism and in the interorganelle trafficking of phosphatidylserine.</text>
</comment>
<dbReference type="Pfam" id="PF02666">
    <property type="entry name" value="PS_Dcarbxylase"/>
    <property type="match status" value="1"/>
</dbReference>
<keyword evidence="5 12" id="KW-0443">Lipid metabolism</keyword>
<dbReference type="InterPro" id="IPR018247">
    <property type="entry name" value="EF_Hand_1_Ca_BS"/>
</dbReference>
<dbReference type="HAMAP" id="MF_00663">
    <property type="entry name" value="PS_decarb_PSD_B_type2"/>
    <property type="match status" value="1"/>
</dbReference>
<feature type="chain" id="PRO_5023487464" description="Phosphatidylserine decarboxylase 2 beta chain" evidence="12">
    <location>
        <begin position="1"/>
        <end position="1302"/>
    </location>
</feature>
<evidence type="ECO:0000256" key="3">
    <source>
        <dbReference type="ARBA" id="ARBA00022793"/>
    </source>
</evidence>
<dbReference type="GO" id="GO:0005509">
    <property type="term" value="F:calcium ion binding"/>
    <property type="evidence" value="ECO:0007669"/>
    <property type="project" value="InterPro"/>
</dbReference>
<proteinExistence type="inferred from homology"/>
<accession>A0A2N8UE43</accession>
<feature type="active site" description="Charge relay system; for autoendoproteolytic cleavage activity" evidence="12">
    <location>
        <position position="1157"/>
    </location>
</feature>
<dbReference type="SUPFAM" id="SSF47473">
    <property type="entry name" value="EF-hand"/>
    <property type="match status" value="1"/>
</dbReference>
<dbReference type="CDD" id="cd04039">
    <property type="entry name" value="C2_PSD"/>
    <property type="match status" value="1"/>
</dbReference>
<evidence type="ECO:0000256" key="9">
    <source>
        <dbReference type="ARBA" id="ARBA00023239"/>
    </source>
</evidence>
<dbReference type="EC" id="4.1.1.65" evidence="12"/>
<evidence type="ECO:0000256" key="8">
    <source>
        <dbReference type="ARBA" id="ARBA00023209"/>
    </source>
</evidence>
<feature type="region of interest" description="Disordered" evidence="13">
    <location>
        <begin position="190"/>
        <end position="221"/>
    </location>
</feature>
<organism evidence="16 17">
    <name type="scientific">Sporisorium reilianum f. sp. reilianum</name>
    <dbReference type="NCBI Taxonomy" id="72559"/>
    <lineage>
        <taxon>Eukaryota</taxon>
        <taxon>Fungi</taxon>
        <taxon>Dikarya</taxon>
        <taxon>Basidiomycota</taxon>
        <taxon>Ustilaginomycotina</taxon>
        <taxon>Ustilaginomycetes</taxon>
        <taxon>Ustilaginales</taxon>
        <taxon>Ustilaginaceae</taxon>
        <taxon>Sporisorium</taxon>
    </lineage>
</organism>
<keyword evidence="6 12" id="KW-0472">Membrane</keyword>
<evidence type="ECO:0000313" key="16">
    <source>
        <dbReference type="EMBL" id="SJX63029.1"/>
    </source>
</evidence>
<dbReference type="InterPro" id="IPR002048">
    <property type="entry name" value="EF_hand_dom"/>
</dbReference>
<dbReference type="EMBL" id="LT795059">
    <property type="protein sequence ID" value="SJX63029.1"/>
    <property type="molecule type" value="Genomic_DNA"/>
</dbReference>
<feature type="active site" description="Charge relay system; for autoendoproteolytic cleavage activity" evidence="12">
    <location>
        <position position="1303"/>
    </location>
</feature>
<dbReference type="NCBIfam" id="TIGR00163">
    <property type="entry name" value="PS_decarb"/>
    <property type="match status" value="1"/>
</dbReference>
<protein>
    <recommendedName>
        <fullName evidence="12">Phosphatidylserine decarboxylase proenzyme 2</fullName>
        <ecNumber evidence="12">4.1.1.65</ecNumber>
    </recommendedName>
    <component>
        <recommendedName>
            <fullName evidence="12">Phosphatidylserine decarboxylase 2 beta chain</fullName>
        </recommendedName>
    </component>
    <component>
        <recommendedName>
            <fullName evidence="12">Phosphatidylserine decarboxylase 2 alpha chain</fullName>
        </recommendedName>
    </component>
</protein>
<evidence type="ECO:0000256" key="12">
    <source>
        <dbReference type="HAMAP-Rule" id="MF_03209"/>
    </source>
</evidence>
<dbReference type="GO" id="GO:0000139">
    <property type="term" value="C:Golgi membrane"/>
    <property type="evidence" value="ECO:0007669"/>
    <property type="project" value="UniProtKB-SubCell"/>
</dbReference>
<feature type="region of interest" description="Disordered" evidence="13">
    <location>
        <begin position="428"/>
        <end position="548"/>
    </location>
</feature>
<dbReference type="UniPathway" id="UPA00558">
    <property type="reaction ID" value="UER00616"/>
</dbReference>
<dbReference type="GO" id="GO:0006646">
    <property type="term" value="P:phosphatidylethanolamine biosynthetic process"/>
    <property type="evidence" value="ECO:0007669"/>
    <property type="project" value="UniProtKB-UniRule"/>
</dbReference>
<feature type="region of interest" description="Disordered" evidence="13">
    <location>
        <begin position="349"/>
        <end position="392"/>
    </location>
</feature>
<feature type="domain" description="C2" evidence="14">
    <location>
        <begin position="10"/>
        <end position="273"/>
    </location>
</feature>
<dbReference type="PANTHER" id="PTHR10067:SF17">
    <property type="entry name" value="PHOSPHATIDYLSERINE DECARBOXYLASE PROENZYME 2"/>
    <property type="match status" value="1"/>
</dbReference>
<feature type="site" description="Cleavage (non-hydrolytic); by autocatalysis" evidence="12">
    <location>
        <begin position="1302"/>
        <end position="1303"/>
    </location>
</feature>
<keyword evidence="12" id="KW-0333">Golgi apparatus</keyword>
<dbReference type="PANTHER" id="PTHR10067">
    <property type="entry name" value="PHOSPHATIDYLSERINE DECARBOXYLASE"/>
    <property type="match status" value="1"/>
</dbReference>
<gene>
    <name evidence="12" type="primary">PSD2</name>
    <name evidence="16" type="ORF">SRS1_13852</name>
</gene>
<dbReference type="InterPro" id="IPR033177">
    <property type="entry name" value="PSD-B"/>
</dbReference>
<dbReference type="PROSITE" id="PS50004">
    <property type="entry name" value="C2"/>
    <property type="match status" value="2"/>
</dbReference>
<feature type="compositionally biased region" description="Basic residues" evidence="13">
    <location>
        <begin position="497"/>
        <end position="510"/>
    </location>
</feature>
<keyword evidence="9 12" id="KW-0456">Lyase</keyword>
<evidence type="ECO:0000256" key="11">
    <source>
        <dbReference type="ARBA" id="ARBA00023317"/>
    </source>
</evidence>
<keyword evidence="10 12" id="KW-1208">Phospholipid metabolism</keyword>
<keyword evidence="11 12" id="KW-0670">Pyruvate</keyword>
<evidence type="ECO:0000259" key="15">
    <source>
        <dbReference type="PROSITE" id="PS50222"/>
    </source>
</evidence>
<dbReference type="Gene3D" id="2.60.40.150">
    <property type="entry name" value="C2 domain"/>
    <property type="match status" value="2"/>
</dbReference>
<feature type="compositionally biased region" description="Polar residues" evidence="13">
    <location>
        <begin position="855"/>
        <end position="872"/>
    </location>
</feature>
<dbReference type="PROSITE" id="PS00018">
    <property type="entry name" value="EF_HAND_1"/>
    <property type="match status" value="1"/>
</dbReference>
<feature type="chain" id="PRO_5023487465" description="Phosphatidylserine decarboxylase 2 alpha chain" evidence="12">
    <location>
        <begin position="1303"/>
        <end position="1351"/>
    </location>
</feature>
<keyword evidence="4" id="KW-0106">Calcium</keyword>
<evidence type="ECO:0000256" key="1">
    <source>
        <dbReference type="ARBA" id="ARBA00005189"/>
    </source>
</evidence>
<feature type="region of interest" description="Disordered" evidence="13">
    <location>
        <begin position="839"/>
        <end position="877"/>
    </location>
</feature>
<feature type="domain" description="C2" evidence="14">
    <location>
        <begin position="550"/>
        <end position="672"/>
    </location>
</feature>
<comment type="subunit">
    <text evidence="12">Heterodimer of a large membrane-associated beta subunit and a small pyruvoyl-containing alpha subunit.</text>
</comment>
<comment type="domain">
    <text evidence="12">The C2 domains have an essential, but non-catalytic function. They may facilitate interactions with other proteins and are required for lipid transport function.</text>
</comment>
<comment type="catalytic activity">
    <reaction evidence="12">
        <text>a 1,2-diacyl-sn-glycero-3-phospho-L-serine + H(+) = a 1,2-diacyl-sn-glycero-3-phosphoethanolamine + CO2</text>
        <dbReference type="Rhea" id="RHEA:20828"/>
        <dbReference type="ChEBI" id="CHEBI:15378"/>
        <dbReference type="ChEBI" id="CHEBI:16526"/>
        <dbReference type="ChEBI" id="CHEBI:57262"/>
        <dbReference type="ChEBI" id="CHEBI:64612"/>
        <dbReference type="EC" id="4.1.1.65"/>
    </reaction>
</comment>
<name>A0A2N8UE43_9BASI</name>
<dbReference type="GO" id="GO:0004609">
    <property type="term" value="F:phosphatidylserine decarboxylase activity"/>
    <property type="evidence" value="ECO:0007669"/>
    <property type="project" value="UniProtKB-UniRule"/>
</dbReference>
<evidence type="ECO:0000256" key="13">
    <source>
        <dbReference type="SAM" id="MobiDB-lite"/>
    </source>
</evidence>
<keyword evidence="2 12" id="KW-0444">Lipid biosynthesis</keyword>
<feature type="compositionally biased region" description="Polar residues" evidence="13">
    <location>
        <begin position="193"/>
        <end position="210"/>
    </location>
</feature>
<dbReference type="FunFam" id="2.60.40.150:FF:000295">
    <property type="entry name" value="Phosphatidylserine decarboxylase proenzyme 2"/>
    <property type="match status" value="1"/>
</dbReference>
<evidence type="ECO:0000259" key="14">
    <source>
        <dbReference type="PROSITE" id="PS50004"/>
    </source>
</evidence>
<dbReference type="Gene3D" id="1.10.238.10">
    <property type="entry name" value="EF-hand"/>
    <property type="match status" value="1"/>
</dbReference>
<feature type="domain" description="EF-hand" evidence="15">
    <location>
        <begin position="724"/>
        <end position="759"/>
    </location>
</feature>
<dbReference type="InterPro" id="IPR035892">
    <property type="entry name" value="C2_domain_sf"/>
</dbReference>
<sequence length="1351" mass="145532">MMTTTTTTQPPPSPPPSTSHSSTQLCTLRVQVLSAKNLAAKDRNGKSDPFVTVSLPGSAASSHHATAVKPKTLDPVWKPDEATFEFPVVPDWFGPHFAAVASEEIDSDVVRAAIQQAVADAHHADAVAAPASTATTTTNKPRPRLGLRSASTKKISGAASKILVAPVRLGAAGARVVGRQMPRPMLLRRRVRGSSSTLATDSLSNSTLQDASRPPRGSIQLDASNGMVSSLEFVIWDKDRFSGNDYMGECSLPVASWCRDGLAEWSKAQSLWLPVESSHLDAKISGELQVKIGFVSAAKSIAAAGPQSWSVDEVYNRLVLTALGTQGAAVRAVPASQSVGTTAAAEAFVDDGLSSGDDDDDESDEDDESEDDDEDDEEADLATSESEPSDLNDALEFETDDEAVYDQHYQTIAGTPASSTQIATAPAITQPTTLLTPPPPSQGGGGKYRRIFSRNKGAKSTATSGAATPIDAASASDFDPSRVTTPVEPASATGAKPRNRRRLPGVKRLKSAAALPPSAAEGGLAPSPAATRRTERRGAGAGARNRNRRNRGEFAFKAEMGMDIIGIVMMEVQGASDLPRWSNMTKTGFDMDPFAIISFGQKIFRTRVARHTLNPTWNEKLLFHVRRHETNFQTKFMIYDWDRMSSNDYVGGAHIAIADLLDAAPKPDPQTGLYKLDDEGISGSMKQFVLPLSRVEKDEEVKFKNTSKPPALTIQAKFTPYDALRQRFWRQLAQQFDTNDSGTLSRLELASMLDSLGSTLSTKTLDSFFVEVKKNPEEDELTLEETIVALEAEVQKPWDLKRKAARKAARTSSFNSSGAQTPLLLGSVADIGTDVNQDMDFSGADAPAAAAPESLDSSTSAATKPVSTSDGVASSGMMRSLDRDFSALSMTSSTDSSSQAGGLTADSTYNAGRGSAAAAAAAVSASGSSSGMLSTSPTPPLINVEGEGDGYDDAGGAGAVPERVVRLQSCPLCHMPRLSKKGEMDIITHLAVCASHDWRRVDSLAVRNYVTASQAHRKWYTKVVNKISQGNYSLGANSANIIVQDRESGELMEEKMQVYVRLGIRLLYKGARSRMEGARVKKMLRNMSVKQGVKFDSPASAREIATFIQFHNLNVDEIAEPLESFRTFNEFFYRKLKPDARPNDEPDNAGRLVSGADCRMMAFETVDEATRIWIKGRDFTVARLLGDASTGNLDAYSNGGALAIFRLAPQDYHRFHCPADATVGRLTWITGQYYTVNPMAIRSAIDVYGENIRVVVPFHSEHFGRFYAVCIGAMMVGSTVLTVKEGERVRRGQEFGYFKFGGSTIVLVFERGRVAWDRDLVDNGRAAIETLVRVGMGVGRAVGGASEEKQE</sequence>
<feature type="active site" description="Charge relay system; for autoendoproteolytic cleavage activity" evidence="12">
    <location>
        <position position="1216"/>
    </location>
</feature>
<evidence type="ECO:0000256" key="10">
    <source>
        <dbReference type="ARBA" id="ARBA00023264"/>
    </source>
</evidence>
<keyword evidence="7 12" id="KW-0865">Zymogen</keyword>
<feature type="compositionally biased region" description="Acidic residues" evidence="13">
    <location>
        <begin position="356"/>
        <end position="380"/>
    </location>
</feature>